<dbReference type="PANTHER" id="PTHR41259">
    <property type="entry name" value="DOUBLE-STRAND BREAK REPAIR RAD50 ATPASE, PUTATIVE-RELATED"/>
    <property type="match status" value="1"/>
</dbReference>
<feature type="coiled-coil region" evidence="1">
    <location>
        <begin position="714"/>
        <end position="755"/>
    </location>
</feature>
<gene>
    <name evidence="3" type="ORF">OEG84_07135</name>
</gene>
<evidence type="ECO:0000313" key="4">
    <source>
        <dbReference type="Proteomes" id="UP001073227"/>
    </source>
</evidence>
<feature type="coiled-coil region" evidence="1">
    <location>
        <begin position="577"/>
        <end position="635"/>
    </location>
</feature>
<feature type="coiled-coil region" evidence="1">
    <location>
        <begin position="184"/>
        <end position="235"/>
    </location>
</feature>
<dbReference type="InterPro" id="IPR027417">
    <property type="entry name" value="P-loop_NTPase"/>
</dbReference>
<accession>A0ABT3Z6T8</accession>
<keyword evidence="4" id="KW-1185">Reference proteome</keyword>
<comment type="caution">
    <text evidence="3">The sequence shown here is derived from an EMBL/GenBank/DDBJ whole genome shotgun (WGS) entry which is preliminary data.</text>
</comment>
<sequence>MRLNRLDLTRYGKFTDHVIDFGAATPGSPDLHLIYGPNEAGKSTLFNGWLDLLFGIGAQSAYNFLHPYPAMRIGASIDLESGPQEFVRIKRPQNSLLDGHDQPVSEAALLAGLSGLDRESYRTMFSLDDETLEQGGESILASRGDLGELLFSASAGLGELSQNLARIRTETEDFYKPRAQKRVLGELKAQLATLKAERDQIDIQASKYAQLNKDLEDARQRHEEASGKRKQLRTRVTAITAILSALPRRDELADLQAELETLKDLPEAAPEWRAEIAALREEQARLEAGAGAIAEELERLISERDAVEVDSRVLSMGDRISELDRLRTRHDTAEEDLPGRHQALNRLDGSIAQLLSRLGRDGETEPARLLLDAATAADLNDLIKARAGLDARIASARKEAADANARAEEALAALPQIGDSDPTVAPEQRRSQIAALTQALGAARQEDHSARLRTAERALAVAHEKHASRLAALAPWRGESAQLRAMTPPDADRIRAWKTGIEELARKAARLDEESERVGQLLRRLEAERDAVTRATDLASEDEVRSLRAARDQAWSDHKTKLDTETAATFEAAMQACDRAVDQRAAHQADAARLKENAIQMATARADLDSNDAAREQLERDRSALHAAIAEAIARMSAELDPQMTPAALEDWLVRRELALQAEAEVNDLIGQIETAQVDRQHSCARLALALAPLQPAIPQNEHLEQLISRAEDLVSSETRLEGLRQTVATAERERKRRENELRDAEAEMQAWVLAWKDACSRSWLGSEQRMPTPAQIQETLKLLSELAPALDQRASLADRITKMERDQESYVTTLKQLATDTGIELEGVATAHLNRRISDQFAMAEKASDRHEDLARQIEDALARQRALSEARAVHAGRKAQMLDALAAETLAEAALRVDQALERKRLMSRAESIGRELREALGAASLAEALARLSDVDPLASNAEKQELEAELEMLDADIQDLHADRRAAEAALAAVGGDDAVAQIEQQRQTTLIAIAEGASHYLRLSAGVLAMEQALTLYREKHRSTMMARASEAVRTISRGRYTGLASQPDKGRELLIALTEDGGSKQAEEMSKGARFQLYLALRVAGYHEFAQSRRTVPFIADDIMETFDDFRAEETFGLFAEMAGVGQVIYLTHHRHLCDIAKSVCPDVRIHELSA</sequence>
<protein>
    <submittedName>
        <fullName evidence="3">AAA family ATPase</fullName>
    </submittedName>
</protein>
<feature type="coiled-coil region" evidence="1">
    <location>
        <begin position="379"/>
        <end position="413"/>
    </location>
</feature>
<feature type="coiled-coil region" evidence="1">
    <location>
        <begin position="494"/>
        <end position="531"/>
    </location>
</feature>
<dbReference type="Pfam" id="PF13514">
    <property type="entry name" value="AAA_27"/>
    <property type="match status" value="1"/>
</dbReference>
<proteinExistence type="predicted"/>
<dbReference type="RefSeq" id="WP_267653095.1">
    <property type="nucleotide sequence ID" value="NZ_JAOVZR010000001.1"/>
</dbReference>
<evidence type="ECO:0000313" key="3">
    <source>
        <dbReference type="EMBL" id="MCY0147493.1"/>
    </source>
</evidence>
<dbReference type="InterPro" id="IPR038734">
    <property type="entry name" value="YhaN_AAA"/>
</dbReference>
<name>A0ABT3Z6T8_9HYPH</name>
<feature type="coiled-coil region" evidence="1">
    <location>
        <begin position="947"/>
        <end position="974"/>
    </location>
</feature>
<evidence type="ECO:0000256" key="1">
    <source>
        <dbReference type="SAM" id="Coils"/>
    </source>
</evidence>
<keyword evidence="1" id="KW-0175">Coiled coil</keyword>
<feature type="coiled-coil region" evidence="1">
    <location>
        <begin position="845"/>
        <end position="872"/>
    </location>
</feature>
<reference evidence="3" key="1">
    <citation type="submission" date="2022-10" db="EMBL/GenBank/DDBJ databases">
        <title>Hoeflea sp. G2-23, isolated from marine algae.</title>
        <authorList>
            <person name="Kristyanto S."/>
            <person name="Kim J.M."/>
            <person name="Jeon C.O."/>
        </authorList>
    </citation>
    <scope>NUCLEOTIDE SEQUENCE</scope>
    <source>
        <strain evidence="3">G2-23</strain>
    </source>
</reference>
<dbReference type="Proteomes" id="UP001073227">
    <property type="component" value="Unassembled WGS sequence"/>
</dbReference>
<dbReference type="Gene3D" id="3.40.50.300">
    <property type="entry name" value="P-loop containing nucleotide triphosphate hydrolases"/>
    <property type="match status" value="2"/>
</dbReference>
<dbReference type="PANTHER" id="PTHR41259:SF1">
    <property type="entry name" value="DOUBLE-STRAND BREAK REPAIR RAD50 ATPASE, PUTATIVE-RELATED"/>
    <property type="match status" value="1"/>
</dbReference>
<feature type="domain" description="YhaN AAA" evidence="2">
    <location>
        <begin position="1"/>
        <end position="208"/>
    </location>
</feature>
<evidence type="ECO:0000259" key="2">
    <source>
        <dbReference type="Pfam" id="PF13514"/>
    </source>
</evidence>
<dbReference type="SUPFAM" id="SSF52540">
    <property type="entry name" value="P-loop containing nucleoside triphosphate hydrolases"/>
    <property type="match status" value="1"/>
</dbReference>
<dbReference type="EMBL" id="JAOVZR010000001">
    <property type="protein sequence ID" value="MCY0147493.1"/>
    <property type="molecule type" value="Genomic_DNA"/>
</dbReference>
<organism evidence="3 4">
    <name type="scientific">Hoeflea algicola</name>
    <dbReference type="NCBI Taxonomy" id="2983763"/>
    <lineage>
        <taxon>Bacteria</taxon>
        <taxon>Pseudomonadati</taxon>
        <taxon>Pseudomonadota</taxon>
        <taxon>Alphaproteobacteria</taxon>
        <taxon>Hyphomicrobiales</taxon>
        <taxon>Rhizobiaceae</taxon>
        <taxon>Hoeflea</taxon>
    </lineage>
</organism>